<keyword evidence="1" id="KW-0175">Coiled coil</keyword>
<organism evidence="2 3">
    <name type="scientific">Desulfoluna butyratoxydans</name>
    <dbReference type="NCBI Taxonomy" id="231438"/>
    <lineage>
        <taxon>Bacteria</taxon>
        <taxon>Pseudomonadati</taxon>
        <taxon>Thermodesulfobacteriota</taxon>
        <taxon>Desulfobacteria</taxon>
        <taxon>Desulfobacterales</taxon>
        <taxon>Desulfolunaceae</taxon>
        <taxon>Desulfoluna</taxon>
    </lineage>
</organism>
<feature type="coiled-coil region" evidence="1">
    <location>
        <begin position="271"/>
        <end position="298"/>
    </location>
</feature>
<name>A0A4U8YRA8_9BACT</name>
<evidence type="ECO:0000256" key="1">
    <source>
        <dbReference type="SAM" id="Coils"/>
    </source>
</evidence>
<sequence length="319" mass="36497">MRKRIDKIKSFDEFFAKSDKLFTKYSESEKRFQNLKKKFPFVICPGGRHGGLNKKEVEIFFGPKPFQRSIEMADGFRPQTKLEAAYGASLVYHRTDEGHVLCLLYPGGTDNQKYYEQFYFLDTLRDPDKLVTRSKKHFKYLLAFTEKTSIDGSPNFIQAIMCFFLRYFKKYVADNIAHTPRFYSASMDVLKYSCTVGLSGFILAAILHFKEVANSNQQSGILSKSMEIMESIDTNTIKSTEELTAQSSLLKGLLKDVEKQKNNIELIKEPIDSSNELVMNLTSEINALNKNIKKINSLIEERTESGELLITTEQSGKSL</sequence>
<dbReference type="RefSeq" id="WP_180145577.1">
    <property type="nucleotide sequence ID" value="NZ_CAADHO010000012.1"/>
</dbReference>
<dbReference type="EMBL" id="CAADHO010000012">
    <property type="protein sequence ID" value="VFQ46885.1"/>
    <property type="molecule type" value="Genomic_DNA"/>
</dbReference>
<proteinExistence type="predicted"/>
<reference evidence="2 3" key="1">
    <citation type="submission" date="2019-03" db="EMBL/GenBank/DDBJ databases">
        <authorList>
            <person name="Nijsse B."/>
        </authorList>
    </citation>
    <scope>NUCLEOTIDE SEQUENCE [LARGE SCALE GENOMIC DNA]</scope>
    <source>
        <strain evidence="2">Desulfoluna butyratoxydans MSL71</strain>
    </source>
</reference>
<evidence type="ECO:0000313" key="3">
    <source>
        <dbReference type="Proteomes" id="UP000507962"/>
    </source>
</evidence>
<dbReference type="Proteomes" id="UP000507962">
    <property type="component" value="Unassembled WGS sequence"/>
</dbReference>
<accession>A0A4U8YRA8</accession>
<gene>
    <name evidence="2" type="ORF">MSL71_45670</name>
</gene>
<protein>
    <submittedName>
        <fullName evidence="2">Uncharacterized protein</fullName>
    </submittedName>
</protein>
<evidence type="ECO:0000313" key="2">
    <source>
        <dbReference type="EMBL" id="VFQ46885.1"/>
    </source>
</evidence>
<keyword evidence="3" id="KW-1185">Reference proteome</keyword>
<dbReference type="AlphaFoldDB" id="A0A4U8YRA8"/>